<dbReference type="Proteomes" id="UP000316437">
    <property type="component" value="Unassembled WGS sequence"/>
</dbReference>
<name>A0A543E9Q5_9FLAO</name>
<protein>
    <submittedName>
        <fullName evidence="1">Uncharacterized protein</fullName>
    </submittedName>
</protein>
<accession>A0A543E9Q5</accession>
<evidence type="ECO:0000313" key="1">
    <source>
        <dbReference type="EMBL" id="TQM18298.1"/>
    </source>
</evidence>
<dbReference type="EMBL" id="VFPD01000003">
    <property type="protein sequence ID" value="TQM18298.1"/>
    <property type="molecule type" value="Genomic_DNA"/>
</dbReference>
<dbReference type="RefSeq" id="WP_142018655.1">
    <property type="nucleotide sequence ID" value="NZ_VFPD01000003.1"/>
</dbReference>
<keyword evidence="2" id="KW-1185">Reference proteome</keyword>
<proteinExistence type="predicted"/>
<evidence type="ECO:0000313" key="2">
    <source>
        <dbReference type="Proteomes" id="UP000316437"/>
    </source>
</evidence>
<comment type="caution">
    <text evidence="1">The sequence shown here is derived from an EMBL/GenBank/DDBJ whole genome shotgun (WGS) entry which is preliminary data.</text>
</comment>
<organism evidence="1 2">
    <name type="scientific">Chryseobacterium aquifrigidense</name>
    <dbReference type="NCBI Taxonomy" id="558021"/>
    <lineage>
        <taxon>Bacteria</taxon>
        <taxon>Pseudomonadati</taxon>
        <taxon>Bacteroidota</taxon>
        <taxon>Flavobacteriia</taxon>
        <taxon>Flavobacteriales</taxon>
        <taxon>Weeksellaceae</taxon>
        <taxon>Chryseobacterium group</taxon>
        <taxon>Chryseobacterium</taxon>
    </lineage>
</organism>
<reference evidence="1 2" key="1">
    <citation type="submission" date="2019-06" db="EMBL/GenBank/DDBJ databases">
        <title>Sorghum-associated microbial communities from plants grown in Nebraska, USA.</title>
        <authorList>
            <person name="Schachtman D."/>
        </authorList>
    </citation>
    <scope>NUCLEOTIDE SEQUENCE [LARGE SCALE GENOMIC DNA]</scope>
    <source>
        <strain evidence="1 2">110</strain>
    </source>
</reference>
<sequence>MKVNELKIDQQIIINGFTYSYKGQNKVRMKGFWAQKIVFKGVDVVGEKLFDLSVGTRELKESGKSYELK</sequence>
<dbReference type="AlphaFoldDB" id="A0A543E9Q5"/>
<gene>
    <name evidence="1" type="ORF">FB551_4079</name>
</gene>